<reference evidence="3" key="1">
    <citation type="submission" date="2023-07" db="EMBL/GenBank/DDBJ databases">
        <title>30 novel species of actinomycetes from the DSMZ collection.</title>
        <authorList>
            <person name="Nouioui I."/>
        </authorList>
    </citation>
    <scope>NUCLEOTIDE SEQUENCE [LARGE SCALE GENOMIC DNA]</scope>
    <source>
        <strain evidence="3">DSM 41979</strain>
    </source>
</reference>
<evidence type="ECO:0000313" key="3">
    <source>
        <dbReference type="Proteomes" id="UP001183610"/>
    </source>
</evidence>
<gene>
    <name evidence="2" type="ORF">RM698_32120</name>
</gene>
<evidence type="ECO:0000256" key="1">
    <source>
        <dbReference type="SAM" id="MobiDB-lite"/>
    </source>
</evidence>
<evidence type="ECO:0000313" key="2">
    <source>
        <dbReference type="EMBL" id="MDT0413662.1"/>
    </source>
</evidence>
<proteinExistence type="predicted"/>
<comment type="caution">
    <text evidence="2">The sequence shown here is derived from an EMBL/GenBank/DDBJ whole genome shotgun (WGS) entry which is preliminary data.</text>
</comment>
<dbReference type="RefSeq" id="WP_234009618.1">
    <property type="nucleotide sequence ID" value="NZ_JAVRET010000169.1"/>
</dbReference>
<keyword evidence="3" id="KW-1185">Reference proteome</keyword>
<accession>A0ABU2RBA9</accession>
<sequence length="225" mass="24815">MTANPRPPRPSRLPLPPGLPRPSRLRRLPRLPRASRLPSPPRPSRPRLRRLGVFLALAAPLALVVLAVRAAPGEEPDRGLSRTQALACSPYVVEGEVVRTRPAKDEGMSVWLTVRVTRWYKPAAPGAVLRETPLRVLVASARETGDEPVEAGEHVLVRTSDRPEADWAELHRADEAVGRDLGRDIAQGRADLRRDLPASADVTCLDWWHERGSARVGDLEAAQNR</sequence>
<name>A0ABU2RBA9_9ACTN</name>
<feature type="region of interest" description="Disordered" evidence="1">
    <location>
        <begin position="1"/>
        <end position="45"/>
    </location>
</feature>
<feature type="compositionally biased region" description="Pro residues" evidence="1">
    <location>
        <begin position="1"/>
        <end position="20"/>
    </location>
</feature>
<protein>
    <recommendedName>
        <fullName evidence="4">DUF4131 domain-containing protein</fullName>
    </recommendedName>
</protein>
<evidence type="ECO:0008006" key="4">
    <source>
        <dbReference type="Google" id="ProtNLM"/>
    </source>
</evidence>
<dbReference type="EMBL" id="JAVRET010000169">
    <property type="protein sequence ID" value="MDT0413662.1"/>
    <property type="molecule type" value="Genomic_DNA"/>
</dbReference>
<dbReference type="Proteomes" id="UP001183610">
    <property type="component" value="Unassembled WGS sequence"/>
</dbReference>
<organism evidence="2 3">
    <name type="scientific">Streptomyces evansiae</name>
    <dbReference type="NCBI Taxonomy" id="3075535"/>
    <lineage>
        <taxon>Bacteria</taxon>
        <taxon>Bacillati</taxon>
        <taxon>Actinomycetota</taxon>
        <taxon>Actinomycetes</taxon>
        <taxon>Kitasatosporales</taxon>
        <taxon>Streptomycetaceae</taxon>
        <taxon>Streptomyces</taxon>
    </lineage>
</organism>